<evidence type="ECO:0000256" key="1">
    <source>
        <dbReference type="SAM" id="MobiDB-lite"/>
    </source>
</evidence>
<evidence type="ECO:0000313" key="3">
    <source>
        <dbReference type="Proteomes" id="UP000017668"/>
    </source>
</evidence>
<protein>
    <recommendedName>
        <fullName evidence="4">Adenylate cyclase</fullName>
    </recommendedName>
</protein>
<dbReference type="Gene3D" id="1.25.40.10">
    <property type="entry name" value="Tetratricopeptide repeat domain"/>
    <property type="match status" value="1"/>
</dbReference>
<dbReference type="SUPFAM" id="SSF48452">
    <property type="entry name" value="TPR-like"/>
    <property type="match status" value="1"/>
</dbReference>
<name>A0ABN0HK94_RHILU</name>
<dbReference type="RefSeq" id="WP_006699001.1">
    <property type="nucleotide sequence ID" value="NZ_AMQQ01000021.1"/>
</dbReference>
<feature type="region of interest" description="Disordered" evidence="1">
    <location>
        <begin position="121"/>
        <end position="155"/>
    </location>
</feature>
<evidence type="ECO:0000313" key="2">
    <source>
        <dbReference type="EMBL" id="EKJ95058.1"/>
    </source>
</evidence>
<evidence type="ECO:0008006" key="4">
    <source>
        <dbReference type="Google" id="ProtNLM"/>
    </source>
</evidence>
<organism evidence="2 3">
    <name type="scientific">Bradyrhizobium lupini HPC(L)</name>
    <dbReference type="NCBI Taxonomy" id="1229491"/>
    <lineage>
        <taxon>Bacteria</taxon>
        <taxon>Pseudomonadati</taxon>
        <taxon>Pseudomonadota</taxon>
        <taxon>Alphaproteobacteria</taxon>
        <taxon>Hyphomicrobiales</taxon>
        <taxon>Nitrobacteraceae</taxon>
        <taxon>Bradyrhizobium</taxon>
    </lineage>
</organism>
<sequence length="578" mass="61930">MDGRQSDIDLDQIPQDEAMAELERLLADPRLRVAERNRQFLKYIAEARFNHGSGGVKAYVIAIDVFGRPESFDGQNDPIVRIEANRLRSGLDQYYDAYGTPGGLRIEVPKGRYVPRFSRIPGGPKPLPNIQETELPFPEPATSGPVAPSEQPLPPAATRRRPILLPLVAAASAVAALGAVVVSPGVLQTAPATLVDKPGVLINMTSDDPATAAEASRASDYLLVALSRFETLRVLDSRQKPLEPDGEGPRWKYRVDLKYIMDGRSRSVWWQVTDARSAEILTAGVESAPEDGMDVGSIREVLVPVVARQLASTRGVISRIETARAGTLGNPCVLQAEAAMDEGMFENLDRLGKCLKATVAADPSDADAKATLSRFLVVARHDASDTEPVDEALALANAAAVAAPGSNRAALALMFARFAAGQIEAALESGRRAIATNPDNEELAAKVALFLTYAGRWEEGAAMARRAAAGTNPPRAAVLTLALDSYRRGDFARARDYAEGINCGDILVRTLRIAATARLSAEEGRSRLAALNAREPDFEENLLANLSARRMERSLARAVVEGVRAAGGRLGADTMASL</sequence>
<dbReference type="EMBL" id="AMQQ01000021">
    <property type="protein sequence ID" value="EKJ95058.1"/>
    <property type="molecule type" value="Genomic_DNA"/>
</dbReference>
<reference evidence="2 3" key="1">
    <citation type="journal article" date="2013" name="Genome Announc.">
        <title>Genome Sequence of Rhizobium lupini HPC(L) Isolated from Saline Desert Soil, Kutch (Gujarat).</title>
        <authorList>
            <person name="Agarwal L."/>
            <person name="Purohit H.J."/>
        </authorList>
    </citation>
    <scope>NUCLEOTIDE SEQUENCE [LARGE SCALE GENOMIC DNA]</scope>
    <source>
        <strain evidence="3">HPC(L)</strain>
    </source>
</reference>
<dbReference type="Proteomes" id="UP000017668">
    <property type="component" value="Unassembled WGS sequence"/>
</dbReference>
<gene>
    <name evidence="2" type="ORF">C241_14878</name>
</gene>
<dbReference type="InterPro" id="IPR011990">
    <property type="entry name" value="TPR-like_helical_dom_sf"/>
</dbReference>
<proteinExistence type="predicted"/>
<accession>A0ABN0HK94</accession>
<keyword evidence="3" id="KW-1185">Reference proteome</keyword>
<comment type="caution">
    <text evidence="2">The sequence shown here is derived from an EMBL/GenBank/DDBJ whole genome shotgun (WGS) entry which is preliminary data.</text>
</comment>